<sequence length="128" mass="14902">MPVSRKWNQLPVLGNAQTLLSLSQNSMCRKFNKSERNEFIGYTRRQRIVQKQTNGTSENEREKQIFVQPKERDFMTSAMDALIRSGILVSLLRFLGGLSIAGVGFRSHPLHERNLRDWKRPSRCREIL</sequence>
<proteinExistence type="predicted"/>
<accession>A0A4Y2B8C8</accession>
<keyword evidence="1" id="KW-0812">Transmembrane</keyword>
<dbReference type="EMBL" id="BGPR01000052">
    <property type="protein sequence ID" value="GBL87304.1"/>
    <property type="molecule type" value="Genomic_DNA"/>
</dbReference>
<reference evidence="2 3" key="1">
    <citation type="journal article" date="2019" name="Sci. Rep.">
        <title>Orb-weaving spider Araneus ventricosus genome elucidates the spidroin gene catalogue.</title>
        <authorList>
            <person name="Kono N."/>
            <person name="Nakamura H."/>
            <person name="Ohtoshi R."/>
            <person name="Moran D.A.P."/>
            <person name="Shinohara A."/>
            <person name="Yoshida Y."/>
            <person name="Fujiwara M."/>
            <person name="Mori M."/>
            <person name="Tomita M."/>
            <person name="Arakawa K."/>
        </authorList>
    </citation>
    <scope>NUCLEOTIDE SEQUENCE [LARGE SCALE GENOMIC DNA]</scope>
</reference>
<dbReference type="AlphaFoldDB" id="A0A4Y2B8C8"/>
<organism evidence="2 3">
    <name type="scientific">Araneus ventricosus</name>
    <name type="common">Orbweaver spider</name>
    <name type="synonym">Epeira ventricosa</name>
    <dbReference type="NCBI Taxonomy" id="182803"/>
    <lineage>
        <taxon>Eukaryota</taxon>
        <taxon>Metazoa</taxon>
        <taxon>Ecdysozoa</taxon>
        <taxon>Arthropoda</taxon>
        <taxon>Chelicerata</taxon>
        <taxon>Arachnida</taxon>
        <taxon>Araneae</taxon>
        <taxon>Araneomorphae</taxon>
        <taxon>Entelegynae</taxon>
        <taxon>Araneoidea</taxon>
        <taxon>Araneidae</taxon>
        <taxon>Araneus</taxon>
    </lineage>
</organism>
<evidence type="ECO:0000313" key="3">
    <source>
        <dbReference type="Proteomes" id="UP000499080"/>
    </source>
</evidence>
<keyword evidence="1" id="KW-1133">Transmembrane helix</keyword>
<comment type="caution">
    <text evidence="2">The sequence shown here is derived from an EMBL/GenBank/DDBJ whole genome shotgun (WGS) entry which is preliminary data.</text>
</comment>
<dbReference type="Proteomes" id="UP000499080">
    <property type="component" value="Unassembled WGS sequence"/>
</dbReference>
<name>A0A4Y2B8C8_ARAVE</name>
<protein>
    <submittedName>
        <fullName evidence="2">Uncharacterized protein</fullName>
    </submittedName>
</protein>
<keyword evidence="3" id="KW-1185">Reference proteome</keyword>
<evidence type="ECO:0000313" key="2">
    <source>
        <dbReference type="EMBL" id="GBL87304.1"/>
    </source>
</evidence>
<evidence type="ECO:0000256" key="1">
    <source>
        <dbReference type="SAM" id="Phobius"/>
    </source>
</evidence>
<keyword evidence="1" id="KW-0472">Membrane</keyword>
<gene>
    <name evidence="2" type="ORF">AVEN_270559_1</name>
</gene>
<feature type="transmembrane region" description="Helical" evidence="1">
    <location>
        <begin position="81"/>
        <end position="105"/>
    </location>
</feature>